<accession>A0A9D5ARB9</accession>
<dbReference type="GO" id="GO:0051082">
    <property type="term" value="F:unfolded protein binding"/>
    <property type="evidence" value="ECO:0007669"/>
    <property type="project" value="InterPro"/>
</dbReference>
<dbReference type="InterPro" id="IPR001404">
    <property type="entry name" value="Hsp90_fam"/>
</dbReference>
<dbReference type="Gene3D" id="3.30.230.80">
    <property type="match status" value="1"/>
</dbReference>
<feature type="non-terminal residue" evidence="4">
    <location>
        <position position="1"/>
    </location>
</feature>
<feature type="region of interest" description="Disordered" evidence="3">
    <location>
        <begin position="85"/>
        <end position="104"/>
    </location>
</feature>
<evidence type="ECO:0000256" key="1">
    <source>
        <dbReference type="ARBA" id="ARBA00008239"/>
    </source>
</evidence>
<name>A0A9D5ARB9_PEA</name>
<keyword evidence="4" id="KW-0346">Stress response</keyword>
<dbReference type="SUPFAM" id="SSF54211">
    <property type="entry name" value="Ribosomal protein S5 domain 2-like"/>
    <property type="match status" value="1"/>
</dbReference>
<evidence type="ECO:0000256" key="2">
    <source>
        <dbReference type="ARBA" id="ARBA00023186"/>
    </source>
</evidence>
<dbReference type="Gramene" id="Psat04G0307200-T3">
    <property type="protein sequence ID" value="KAI5418703.1"/>
    <property type="gene ID" value="KIW84_043072"/>
</dbReference>
<gene>
    <name evidence="4" type="ORF">KIW84_043072</name>
</gene>
<dbReference type="InterPro" id="IPR020568">
    <property type="entry name" value="Ribosomal_Su5_D2-typ_SF"/>
</dbReference>
<evidence type="ECO:0000313" key="5">
    <source>
        <dbReference type="Proteomes" id="UP001058974"/>
    </source>
</evidence>
<evidence type="ECO:0000313" key="4">
    <source>
        <dbReference type="EMBL" id="KAI5418703.1"/>
    </source>
</evidence>
<dbReference type="GO" id="GO:0005524">
    <property type="term" value="F:ATP binding"/>
    <property type="evidence" value="ECO:0007669"/>
    <property type="project" value="InterPro"/>
</dbReference>
<dbReference type="EMBL" id="JAMSHJ010000004">
    <property type="protein sequence ID" value="KAI5418703.1"/>
    <property type="molecule type" value="Genomic_DNA"/>
</dbReference>
<dbReference type="AlphaFoldDB" id="A0A9D5ARB9"/>
<dbReference type="Pfam" id="PF00183">
    <property type="entry name" value="HSP90"/>
    <property type="match status" value="1"/>
</dbReference>
<sequence length="104" mass="12297">KAPQDLYESYYNSNKSNLKLYVRRVFISDEFDELLPKYLSFLIGLVDSDTLPLNVSREMLQQHSSLRTIKKKLIRKALDMIRKLAEEDPDESTDKEKKEESYHV</sequence>
<dbReference type="PANTHER" id="PTHR11528">
    <property type="entry name" value="HEAT SHOCK PROTEIN 90 FAMILY MEMBER"/>
    <property type="match status" value="1"/>
</dbReference>
<dbReference type="GO" id="GO:0016887">
    <property type="term" value="F:ATP hydrolysis activity"/>
    <property type="evidence" value="ECO:0007669"/>
    <property type="project" value="InterPro"/>
</dbReference>
<reference evidence="4 5" key="1">
    <citation type="journal article" date="2022" name="Nat. Genet.">
        <title>Improved pea reference genome and pan-genome highlight genomic features and evolutionary characteristics.</title>
        <authorList>
            <person name="Yang T."/>
            <person name="Liu R."/>
            <person name="Luo Y."/>
            <person name="Hu S."/>
            <person name="Wang D."/>
            <person name="Wang C."/>
            <person name="Pandey M.K."/>
            <person name="Ge S."/>
            <person name="Xu Q."/>
            <person name="Li N."/>
            <person name="Li G."/>
            <person name="Huang Y."/>
            <person name="Saxena R.K."/>
            <person name="Ji Y."/>
            <person name="Li M."/>
            <person name="Yan X."/>
            <person name="He Y."/>
            <person name="Liu Y."/>
            <person name="Wang X."/>
            <person name="Xiang C."/>
            <person name="Varshney R.K."/>
            <person name="Ding H."/>
            <person name="Gao S."/>
            <person name="Zong X."/>
        </authorList>
    </citation>
    <scope>NUCLEOTIDE SEQUENCE [LARGE SCALE GENOMIC DNA]</scope>
    <source>
        <strain evidence="4 5">cv. Zhongwan 6</strain>
    </source>
</reference>
<evidence type="ECO:0000256" key="3">
    <source>
        <dbReference type="SAM" id="MobiDB-lite"/>
    </source>
</evidence>
<proteinExistence type="inferred from homology"/>
<keyword evidence="5" id="KW-1185">Reference proteome</keyword>
<feature type="non-terminal residue" evidence="4">
    <location>
        <position position="104"/>
    </location>
</feature>
<dbReference type="Proteomes" id="UP001058974">
    <property type="component" value="Chromosome 4"/>
</dbReference>
<comment type="similarity">
    <text evidence="1">Belongs to the heat shock protein 90 family.</text>
</comment>
<keyword evidence="2" id="KW-0143">Chaperone</keyword>
<protein>
    <submittedName>
        <fullName evidence="4">Heat shock protein 90, variant 3</fullName>
    </submittedName>
</protein>
<organism evidence="4 5">
    <name type="scientific">Pisum sativum</name>
    <name type="common">Garden pea</name>
    <name type="synonym">Lathyrus oleraceus</name>
    <dbReference type="NCBI Taxonomy" id="3888"/>
    <lineage>
        <taxon>Eukaryota</taxon>
        <taxon>Viridiplantae</taxon>
        <taxon>Streptophyta</taxon>
        <taxon>Embryophyta</taxon>
        <taxon>Tracheophyta</taxon>
        <taxon>Spermatophyta</taxon>
        <taxon>Magnoliopsida</taxon>
        <taxon>eudicotyledons</taxon>
        <taxon>Gunneridae</taxon>
        <taxon>Pentapetalae</taxon>
        <taxon>rosids</taxon>
        <taxon>fabids</taxon>
        <taxon>Fabales</taxon>
        <taxon>Fabaceae</taxon>
        <taxon>Papilionoideae</taxon>
        <taxon>50 kb inversion clade</taxon>
        <taxon>NPAAA clade</taxon>
        <taxon>Hologalegina</taxon>
        <taxon>IRL clade</taxon>
        <taxon>Fabeae</taxon>
        <taxon>Lathyrus</taxon>
    </lineage>
</organism>
<dbReference type="GO" id="GO:0140662">
    <property type="term" value="F:ATP-dependent protein folding chaperone"/>
    <property type="evidence" value="ECO:0007669"/>
    <property type="project" value="InterPro"/>
</dbReference>
<comment type="caution">
    <text evidence="4">The sequence shown here is derived from an EMBL/GenBank/DDBJ whole genome shotgun (WGS) entry which is preliminary data.</text>
</comment>